<reference evidence="2 3" key="1">
    <citation type="journal article" date="2010" name="Vet. Microbiol.">
        <title>Production of haemolysins by strains of the Actinobacillus minor/porcitonsillarum complex.</title>
        <authorList>
            <person name="Arya G."/>
            <person name="Niven D.F."/>
        </authorList>
    </citation>
    <scope>NUCLEOTIDE SEQUENCE [LARGE SCALE GENOMIC DNA]</scope>
    <source>
        <strain evidence="2 3">NM305</strain>
    </source>
</reference>
<sequence length="137" mass="15796">MQGFHWFLSALSRPFTYKGRARRAEFGWFMLIFNIIAIPITLLSADSPFLYYLFILVYIFPSISVTTRRLHDLGFSGWLQIPLNLLELYLFVTPTSVNSMNGLMIMTVIVFAILCYLALKDGERRDNEYGKDPKALA</sequence>
<feature type="transmembrane region" description="Helical" evidence="1">
    <location>
        <begin position="98"/>
        <end position="119"/>
    </location>
</feature>
<accession>C5RZI9</accession>
<organism evidence="2 3">
    <name type="scientific">Actinobacillus minor NM305</name>
    <dbReference type="NCBI Taxonomy" id="637911"/>
    <lineage>
        <taxon>Bacteria</taxon>
        <taxon>Pseudomonadati</taxon>
        <taxon>Pseudomonadota</taxon>
        <taxon>Gammaproteobacteria</taxon>
        <taxon>Pasteurellales</taxon>
        <taxon>Pasteurellaceae</taxon>
        <taxon>Actinobacillus</taxon>
    </lineage>
</organism>
<keyword evidence="1" id="KW-0812">Transmembrane</keyword>
<feature type="transmembrane region" description="Helical" evidence="1">
    <location>
        <begin position="49"/>
        <end position="66"/>
    </location>
</feature>
<dbReference type="AlphaFoldDB" id="C5RZI9"/>
<dbReference type="PANTHER" id="PTHR34980">
    <property type="entry name" value="INNER MEMBRANE PROTEIN-RELATED-RELATED"/>
    <property type="match status" value="1"/>
</dbReference>
<keyword evidence="1" id="KW-0472">Membrane</keyword>
<feature type="transmembrane region" description="Helical" evidence="1">
    <location>
        <begin position="26"/>
        <end position="43"/>
    </location>
</feature>
<feature type="transmembrane region" description="Helical" evidence="1">
    <location>
        <begin position="73"/>
        <end position="92"/>
    </location>
</feature>
<dbReference type="InterPro" id="IPR008523">
    <property type="entry name" value="DUF805"/>
</dbReference>
<dbReference type="RefSeq" id="WP_005822603.1">
    <property type="nucleotide sequence ID" value="NZ_ACQL01000055.1"/>
</dbReference>
<evidence type="ECO:0000313" key="2">
    <source>
        <dbReference type="EMBL" id="EER47844.1"/>
    </source>
</evidence>
<name>C5RZI9_9PAST</name>
<comment type="caution">
    <text evidence="2">The sequence shown here is derived from an EMBL/GenBank/DDBJ whole genome shotgun (WGS) entry which is preliminary data.</text>
</comment>
<dbReference type="eggNOG" id="COG3152">
    <property type="taxonomic scope" value="Bacteria"/>
</dbReference>
<dbReference type="PANTHER" id="PTHR34980:SF2">
    <property type="entry name" value="INNER MEMBRANE PROTEIN YHAH-RELATED"/>
    <property type="match status" value="1"/>
</dbReference>
<evidence type="ECO:0000256" key="1">
    <source>
        <dbReference type="SAM" id="Phobius"/>
    </source>
</evidence>
<dbReference type="OrthoDB" id="9812349at2"/>
<protein>
    <recommendedName>
        <fullName evidence="4">DUF805 domain-containing protein</fullName>
    </recommendedName>
</protein>
<proteinExistence type="predicted"/>
<dbReference type="GO" id="GO:0005886">
    <property type="term" value="C:plasma membrane"/>
    <property type="evidence" value="ECO:0007669"/>
    <property type="project" value="TreeGrafter"/>
</dbReference>
<dbReference type="Pfam" id="PF05656">
    <property type="entry name" value="DUF805"/>
    <property type="match status" value="1"/>
</dbReference>
<evidence type="ECO:0008006" key="4">
    <source>
        <dbReference type="Google" id="ProtNLM"/>
    </source>
</evidence>
<dbReference type="Proteomes" id="UP000005532">
    <property type="component" value="Unassembled WGS sequence"/>
</dbReference>
<dbReference type="EMBL" id="ACQL01000055">
    <property type="protein sequence ID" value="EER47844.1"/>
    <property type="molecule type" value="Genomic_DNA"/>
</dbReference>
<keyword evidence="1" id="KW-1133">Transmembrane helix</keyword>
<gene>
    <name evidence="2" type="ORF">AM305_05409</name>
</gene>
<evidence type="ECO:0000313" key="3">
    <source>
        <dbReference type="Proteomes" id="UP000005532"/>
    </source>
</evidence>